<reference evidence="1 2" key="1">
    <citation type="submission" date="2018-10" db="EMBL/GenBank/DDBJ databases">
        <title>Natrarchaeobius chitinivorans gen. nov., sp. nov., and Natrarchaeobius haloalkaliphilus sp. nov., alkaliphilic, chitin-utilizing haloarchaea from hypersaline alkaline lakes.</title>
        <authorList>
            <person name="Sorokin D.Y."/>
            <person name="Elcheninov A.G."/>
            <person name="Kostrikina N.A."/>
            <person name="Bale N.J."/>
            <person name="Sinninghe Damste J.S."/>
            <person name="Khijniak T.V."/>
            <person name="Kublanov I.V."/>
            <person name="Toshchakov S.V."/>
        </authorList>
    </citation>
    <scope>NUCLEOTIDE SEQUENCE [LARGE SCALE GENOMIC DNA]</scope>
    <source>
        <strain evidence="1 2">AArcht4T</strain>
    </source>
</reference>
<comment type="caution">
    <text evidence="1">The sequence shown here is derived from an EMBL/GenBank/DDBJ whole genome shotgun (WGS) entry which is preliminary data.</text>
</comment>
<dbReference type="AlphaFoldDB" id="A0A3N6M307"/>
<dbReference type="EMBL" id="REGA01000001">
    <property type="protein sequence ID" value="RQG97833.1"/>
    <property type="molecule type" value="Genomic_DNA"/>
</dbReference>
<proteinExistence type="predicted"/>
<dbReference type="Proteomes" id="UP000282323">
    <property type="component" value="Unassembled WGS sequence"/>
</dbReference>
<sequence>MANRDDVSRVLAKCVTCGSVYAARQWPSGDVQPIGSDNCSCGSTDFCSIDESGTDPAANDRNKE</sequence>
<evidence type="ECO:0000313" key="1">
    <source>
        <dbReference type="EMBL" id="RQG97833.1"/>
    </source>
</evidence>
<name>A0A3N6M307_NATCH</name>
<keyword evidence="2" id="KW-1185">Reference proteome</keyword>
<accession>A0A3N6M307</accession>
<evidence type="ECO:0000313" key="2">
    <source>
        <dbReference type="Proteomes" id="UP000282323"/>
    </source>
</evidence>
<gene>
    <name evidence="1" type="ORF">EA473_01115</name>
</gene>
<protein>
    <submittedName>
        <fullName evidence="1">Uncharacterized protein</fullName>
    </submittedName>
</protein>
<organism evidence="1 2">
    <name type="scientific">Natrarchaeobius chitinivorans</name>
    <dbReference type="NCBI Taxonomy" id="1679083"/>
    <lineage>
        <taxon>Archaea</taxon>
        <taxon>Methanobacteriati</taxon>
        <taxon>Methanobacteriota</taxon>
        <taxon>Stenosarchaea group</taxon>
        <taxon>Halobacteria</taxon>
        <taxon>Halobacteriales</taxon>
        <taxon>Natrialbaceae</taxon>
        <taxon>Natrarchaeobius</taxon>
    </lineage>
</organism>